<protein>
    <submittedName>
        <fullName evidence="4">Diguanylate cyclase</fullName>
        <ecNumber evidence="4">2.7.7.65</ecNumber>
    </submittedName>
</protein>
<evidence type="ECO:0000313" key="4">
    <source>
        <dbReference type="EMBL" id="MCG4611268.1"/>
    </source>
</evidence>
<feature type="domain" description="GGDEF" evidence="3">
    <location>
        <begin position="305"/>
        <end position="443"/>
    </location>
</feature>
<proteinExistence type="predicted"/>
<dbReference type="InterPro" id="IPR001610">
    <property type="entry name" value="PAC"/>
</dbReference>
<dbReference type="InterPro" id="IPR035965">
    <property type="entry name" value="PAS-like_dom_sf"/>
</dbReference>
<dbReference type="NCBIfam" id="TIGR00229">
    <property type="entry name" value="sensory_box"/>
    <property type="match status" value="2"/>
</dbReference>
<dbReference type="NCBIfam" id="TIGR00254">
    <property type="entry name" value="GGDEF"/>
    <property type="match status" value="1"/>
</dbReference>
<dbReference type="Pfam" id="PF08447">
    <property type="entry name" value="PAS_3"/>
    <property type="match status" value="2"/>
</dbReference>
<feature type="domain" description="PAC" evidence="2">
    <location>
        <begin position="222"/>
        <end position="274"/>
    </location>
</feature>
<comment type="caution">
    <text evidence="4">The sequence shown here is derived from an EMBL/GenBank/DDBJ whole genome shotgun (WGS) entry which is preliminary data.</text>
</comment>
<dbReference type="PROSITE" id="PS50112">
    <property type="entry name" value="PAS"/>
    <property type="match status" value="1"/>
</dbReference>
<dbReference type="PROSITE" id="PS50887">
    <property type="entry name" value="GGDEF"/>
    <property type="match status" value="1"/>
</dbReference>
<dbReference type="PROSITE" id="PS50113">
    <property type="entry name" value="PAC"/>
    <property type="match status" value="2"/>
</dbReference>
<dbReference type="SUPFAM" id="SSF55073">
    <property type="entry name" value="Nucleotide cyclase"/>
    <property type="match status" value="1"/>
</dbReference>
<dbReference type="InterPro" id="IPR052155">
    <property type="entry name" value="Biofilm_reg_signaling"/>
</dbReference>
<dbReference type="Gene3D" id="3.30.450.40">
    <property type="match status" value="1"/>
</dbReference>
<feature type="domain" description="PAC" evidence="2">
    <location>
        <begin position="93"/>
        <end position="144"/>
    </location>
</feature>
<dbReference type="SMART" id="SM00091">
    <property type="entry name" value="PAS"/>
    <property type="match status" value="3"/>
</dbReference>
<dbReference type="EMBL" id="JAKNHQ010000013">
    <property type="protein sequence ID" value="MCG4611268.1"/>
    <property type="molecule type" value="Genomic_DNA"/>
</dbReference>
<dbReference type="InterPro" id="IPR029016">
    <property type="entry name" value="GAF-like_dom_sf"/>
</dbReference>
<keyword evidence="4" id="KW-0808">Transferase</keyword>
<dbReference type="InterPro" id="IPR043128">
    <property type="entry name" value="Rev_trsase/Diguanyl_cyclase"/>
</dbReference>
<dbReference type="InterPro" id="IPR000014">
    <property type="entry name" value="PAS"/>
</dbReference>
<evidence type="ECO:0000313" key="5">
    <source>
        <dbReference type="Proteomes" id="UP001298681"/>
    </source>
</evidence>
<dbReference type="InterPro" id="IPR029787">
    <property type="entry name" value="Nucleotide_cyclase"/>
</dbReference>
<feature type="domain" description="PAS" evidence="1">
    <location>
        <begin position="41"/>
        <end position="90"/>
    </location>
</feature>
<dbReference type="Gene3D" id="3.30.70.270">
    <property type="match status" value="1"/>
</dbReference>
<dbReference type="CDD" id="cd01949">
    <property type="entry name" value="GGDEF"/>
    <property type="match status" value="1"/>
</dbReference>
<dbReference type="Pfam" id="PF00990">
    <property type="entry name" value="GGDEF"/>
    <property type="match status" value="1"/>
</dbReference>
<evidence type="ECO:0000259" key="3">
    <source>
        <dbReference type="PROSITE" id="PS50887"/>
    </source>
</evidence>
<dbReference type="CDD" id="cd00130">
    <property type="entry name" value="PAS"/>
    <property type="match status" value="2"/>
</dbReference>
<dbReference type="PANTHER" id="PTHR44757">
    <property type="entry name" value="DIGUANYLATE CYCLASE DGCP"/>
    <property type="match status" value="1"/>
</dbReference>
<sequence>MVDNRSIRPTELPAQPGLVRLMCDGIPGGIFRCLPDPVWTILEVSRGFLNLFGYTAEEMREKFHNHYLDMIHPHDRRAVTRAFQKHMETGTDHCLEYRVKHRDGHTLWILEQSHLMQRDGEPDTLCCTLTDITEGKKLQEQLRLSLERHQILMDQTDDIIIEWNMETDSFFCSPKWETKFGYMPQKEHITRHILHGDSHIHPEDRQRVAEALRSIRRGALHSDLEFRICTADGRYLWCRARMTVQTSQANHPVHAIGLLVDIDSEKRQAEKLLEIAQRDPLTNLLNKVASQKRIEEYLNTAADGDCSALLIVDLDNFKHINDSMGHLVGDAILVDAAQRLKTHFRSTDTVGRLGGDEFIIHIQNIQDVSIVQKKAEQLILELGDIETVNNGMENSPSIALSCSIGAAIYPKHGKSFKELYRHADLALYQSKKNGKNQYNVYDGSYQQERILRPYTQPASIPEEKVDADGTGNLLDYLSEHCFHILYHSRDVETAVQSILEMVGKKFNVSRSYIFEDSEDGSYCRNTFEWCNEGISPQIDNLRCISYEKDLNNRYRDNFNEEGIFYCRDIRLLEEEPYAILAPQGIKALLQSAIYDNGVFRGFVGFDDCSINRFWTQDQVDALAFISEILSVFLLKHRAQQRTVQAEESIRSILENQSTWIYLIDPKSYELLYVNRCLGQIFPSAQIGMHCYEAFFRRDHPCTECLFRKLTEKNQSLLQEVYHAALDLWLMTDTSMVTWHNRPAVLMCCFDITPYKKAGTNDLLDKNLRP</sequence>
<reference evidence="4 5" key="1">
    <citation type="submission" date="2022-01" db="EMBL/GenBank/DDBJ databases">
        <title>Collection of gut derived symbiotic bacterial strains cultured from healthy donors.</title>
        <authorList>
            <person name="Lin H."/>
            <person name="Kohout C."/>
            <person name="Waligurski E."/>
            <person name="Pamer E.G."/>
        </authorList>
    </citation>
    <scope>NUCLEOTIDE SEQUENCE [LARGE SCALE GENOMIC DNA]</scope>
    <source>
        <strain evidence="4 5">DFI.7.58</strain>
    </source>
</reference>
<gene>
    <name evidence="4" type="ORF">L0P57_10045</name>
</gene>
<keyword evidence="4" id="KW-0548">Nucleotidyltransferase</keyword>
<organism evidence="4 5">
    <name type="scientific">Anaeromassilibacillus senegalensis</name>
    <dbReference type="NCBI Taxonomy" id="1673717"/>
    <lineage>
        <taxon>Bacteria</taxon>
        <taxon>Bacillati</taxon>
        <taxon>Bacillota</taxon>
        <taxon>Clostridia</taxon>
        <taxon>Eubacteriales</taxon>
        <taxon>Acutalibacteraceae</taxon>
        <taxon>Anaeromassilibacillus</taxon>
    </lineage>
</organism>
<dbReference type="SMART" id="SM00086">
    <property type="entry name" value="PAC"/>
    <property type="match status" value="2"/>
</dbReference>
<dbReference type="SUPFAM" id="SSF55781">
    <property type="entry name" value="GAF domain-like"/>
    <property type="match status" value="1"/>
</dbReference>
<evidence type="ECO:0000259" key="1">
    <source>
        <dbReference type="PROSITE" id="PS50112"/>
    </source>
</evidence>
<dbReference type="InterPro" id="IPR000700">
    <property type="entry name" value="PAS-assoc_C"/>
</dbReference>
<dbReference type="RefSeq" id="WP_237966944.1">
    <property type="nucleotide sequence ID" value="NZ_JAKNHQ010000013.1"/>
</dbReference>
<dbReference type="SUPFAM" id="SSF55785">
    <property type="entry name" value="PYP-like sensor domain (PAS domain)"/>
    <property type="match status" value="3"/>
</dbReference>
<evidence type="ECO:0000259" key="2">
    <source>
        <dbReference type="PROSITE" id="PS50113"/>
    </source>
</evidence>
<keyword evidence="5" id="KW-1185">Reference proteome</keyword>
<dbReference type="GO" id="GO:0052621">
    <property type="term" value="F:diguanylate cyclase activity"/>
    <property type="evidence" value="ECO:0007669"/>
    <property type="project" value="UniProtKB-EC"/>
</dbReference>
<dbReference type="PANTHER" id="PTHR44757:SF2">
    <property type="entry name" value="BIOFILM ARCHITECTURE MAINTENANCE PROTEIN MBAA"/>
    <property type="match status" value="1"/>
</dbReference>
<dbReference type="InterPro" id="IPR013655">
    <property type="entry name" value="PAS_fold_3"/>
</dbReference>
<dbReference type="Gene3D" id="3.30.450.20">
    <property type="entry name" value="PAS domain"/>
    <property type="match status" value="3"/>
</dbReference>
<dbReference type="Proteomes" id="UP001298681">
    <property type="component" value="Unassembled WGS sequence"/>
</dbReference>
<name>A0ABS9ML95_9FIRM</name>
<accession>A0ABS9ML95</accession>
<dbReference type="EC" id="2.7.7.65" evidence="4"/>
<dbReference type="SMART" id="SM00267">
    <property type="entry name" value="GGDEF"/>
    <property type="match status" value="1"/>
</dbReference>
<dbReference type="InterPro" id="IPR000160">
    <property type="entry name" value="GGDEF_dom"/>
</dbReference>